<evidence type="ECO:0000313" key="4">
    <source>
        <dbReference type="Proteomes" id="UP000050525"/>
    </source>
</evidence>
<dbReference type="PROSITE" id="PS51450">
    <property type="entry name" value="LRR"/>
    <property type="match status" value="3"/>
</dbReference>
<dbReference type="SMART" id="SM00369">
    <property type="entry name" value="LRR_TYP"/>
    <property type="match status" value="3"/>
</dbReference>
<dbReference type="InterPro" id="IPR032675">
    <property type="entry name" value="LRR_dom_sf"/>
</dbReference>
<dbReference type="PANTHER" id="PTHR46652">
    <property type="entry name" value="LEUCINE-RICH REPEAT AND IQ DOMAIN-CONTAINING PROTEIN 1-RELATED"/>
    <property type="match status" value="1"/>
</dbReference>
<dbReference type="AlphaFoldDB" id="A0A151NPS0"/>
<dbReference type="InterPro" id="IPR050836">
    <property type="entry name" value="SDS22/Internalin_LRR"/>
</dbReference>
<organism evidence="3 4">
    <name type="scientific">Alligator mississippiensis</name>
    <name type="common">American alligator</name>
    <dbReference type="NCBI Taxonomy" id="8496"/>
    <lineage>
        <taxon>Eukaryota</taxon>
        <taxon>Metazoa</taxon>
        <taxon>Chordata</taxon>
        <taxon>Craniata</taxon>
        <taxon>Vertebrata</taxon>
        <taxon>Euteleostomi</taxon>
        <taxon>Archelosauria</taxon>
        <taxon>Archosauria</taxon>
        <taxon>Crocodylia</taxon>
        <taxon>Alligatoridae</taxon>
        <taxon>Alligatorinae</taxon>
        <taxon>Alligator</taxon>
    </lineage>
</organism>
<dbReference type="Pfam" id="PF12799">
    <property type="entry name" value="LRR_4"/>
    <property type="match status" value="1"/>
</dbReference>
<dbReference type="Proteomes" id="UP000050525">
    <property type="component" value="Unassembled WGS sequence"/>
</dbReference>
<dbReference type="PANTHER" id="PTHR46652:SF8">
    <property type="entry name" value="LEUCINE RICH REPEAT CONTAINING 23"/>
    <property type="match status" value="1"/>
</dbReference>
<reference evidence="3 4" key="1">
    <citation type="journal article" date="2012" name="Genome Biol.">
        <title>Sequencing three crocodilian genomes to illuminate the evolution of archosaurs and amniotes.</title>
        <authorList>
            <person name="St John J.A."/>
            <person name="Braun E.L."/>
            <person name="Isberg S.R."/>
            <person name="Miles L.G."/>
            <person name="Chong A.Y."/>
            <person name="Gongora J."/>
            <person name="Dalzell P."/>
            <person name="Moran C."/>
            <person name="Bed'hom B."/>
            <person name="Abzhanov A."/>
            <person name="Burgess S.C."/>
            <person name="Cooksey A.M."/>
            <person name="Castoe T.A."/>
            <person name="Crawford N.G."/>
            <person name="Densmore L.D."/>
            <person name="Drew J.C."/>
            <person name="Edwards S.V."/>
            <person name="Faircloth B.C."/>
            <person name="Fujita M.K."/>
            <person name="Greenwold M.J."/>
            <person name="Hoffmann F.G."/>
            <person name="Howard J.M."/>
            <person name="Iguchi T."/>
            <person name="Janes D.E."/>
            <person name="Khan S.Y."/>
            <person name="Kohno S."/>
            <person name="de Koning A.J."/>
            <person name="Lance S.L."/>
            <person name="McCarthy F.M."/>
            <person name="McCormack J.E."/>
            <person name="Merchant M.E."/>
            <person name="Peterson D.G."/>
            <person name="Pollock D.D."/>
            <person name="Pourmand N."/>
            <person name="Raney B.J."/>
            <person name="Roessler K.A."/>
            <person name="Sanford J.R."/>
            <person name="Sawyer R.H."/>
            <person name="Schmidt C.J."/>
            <person name="Triplett E.W."/>
            <person name="Tuberville T.D."/>
            <person name="Venegas-Anaya M."/>
            <person name="Howard J.T."/>
            <person name="Jarvis E.D."/>
            <person name="Guillette L.J.Jr."/>
            <person name="Glenn T.C."/>
            <person name="Green R.E."/>
            <person name="Ray D.A."/>
        </authorList>
    </citation>
    <scope>NUCLEOTIDE SEQUENCE [LARGE SCALE GENOMIC DNA]</scope>
    <source>
        <strain evidence="3">KSC_2009_1</strain>
    </source>
</reference>
<evidence type="ECO:0000256" key="1">
    <source>
        <dbReference type="ARBA" id="ARBA00022614"/>
    </source>
</evidence>
<keyword evidence="1" id="KW-0433">Leucine-rich repeat</keyword>
<dbReference type="SUPFAM" id="SSF52058">
    <property type="entry name" value="L domain-like"/>
    <property type="match status" value="1"/>
</dbReference>
<dbReference type="Gene3D" id="3.80.10.10">
    <property type="entry name" value="Ribonuclease Inhibitor"/>
    <property type="match status" value="2"/>
</dbReference>
<evidence type="ECO:0000313" key="3">
    <source>
        <dbReference type="EMBL" id="KYO38821.1"/>
    </source>
</evidence>
<keyword evidence="2" id="KW-0677">Repeat</keyword>
<gene>
    <name evidence="3" type="ORF">Y1Q_0023488</name>
</gene>
<sequence>MGEKIKRHFVEDRVVVIDPLPFTWRVKGPGPHYCLDMKMSRLKQLAQSFPVTEFPARIVKLDISLNELEELQPEALFAFESLSELDASLNALGGIPGIGVLPNLTVLNLSYNALSDVRDLGSCTHLLVLNLSHNQVRTLEHMPLLSNLTRLHLGSNKLSSLEGVQNLPQLCELYIQRNRVSSLLPLSSSLALNILDASSNKIACLQYTLHVLRGLHRLRHLKLQGNPLAQDNRYATAIKQATAVETLDDVLLRDPPRCSALSSFSWALLGESVADVMNSSQTKEDLKTSARRIFLERLQHKRDDTESAVHHLHSRILDLREDLAEYEDTFKTEMDGCIRYIDALPPKHFQGLTNPDTIPNAMEKFLFTKFWQRWQQGQRKPANLPYKALTKPDEGVNIQTLYDERAHAGGLRYISFASTYNWCLLSALLLSGSQLPFPDVTVNSDLAVSLLSCSGTRRLLQRAQAQH</sequence>
<keyword evidence="4" id="KW-1185">Reference proteome</keyword>
<accession>A0A151NPS0</accession>
<dbReference type="InterPro" id="IPR025875">
    <property type="entry name" value="Leu-rich_rpt_4"/>
</dbReference>
<comment type="caution">
    <text evidence="3">The sequence shown here is derived from an EMBL/GenBank/DDBJ whole genome shotgun (WGS) entry which is preliminary data.</text>
</comment>
<dbReference type="InterPro" id="IPR001611">
    <property type="entry name" value="Leu-rich_rpt"/>
</dbReference>
<protein>
    <submittedName>
        <fullName evidence="3">Centriolin-like</fullName>
    </submittedName>
</protein>
<dbReference type="STRING" id="8496.A0A151NPS0"/>
<name>A0A151NPS0_ALLMI</name>
<proteinExistence type="predicted"/>
<dbReference type="InterPro" id="IPR003591">
    <property type="entry name" value="Leu-rich_rpt_typical-subtyp"/>
</dbReference>
<dbReference type="EMBL" id="AKHW03002440">
    <property type="protein sequence ID" value="KYO38821.1"/>
    <property type="molecule type" value="Genomic_DNA"/>
</dbReference>
<evidence type="ECO:0000256" key="2">
    <source>
        <dbReference type="ARBA" id="ARBA00022737"/>
    </source>
</evidence>